<gene>
    <name evidence="2" type="ORF">cand_017000</name>
</gene>
<dbReference type="EMBL" id="LRBS01000034">
    <property type="protein sequence ID" value="OII77540.1"/>
    <property type="molecule type" value="Genomic_DNA"/>
</dbReference>
<comment type="caution">
    <text evidence="2">The sequence shown here is derived from an EMBL/GenBank/DDBJ whole genome shotgun (WGS) entry which is preliminary data.</text>
</comment>
<dbReference type="RefSeq" id="XP_067069386.1">
    <property type="nucleotide sequence ID" value="XM_067211934.1"/>
</dbReference>
<protein>
    <submittedName>
        <fullName evidence="2">Uncharacterized protein</fullName>
    </submittedName>
</protein>
<evidence type="ECO:0000313" key="3">
    <source>
        <dbReference type="Proteomes" id="UP000186804"/>
    </source>
</evidence>
<name>A0A1J4MWU5_9CRYT</name>
<sequence>MLGNRIHIQKLHIIIKSVHTYSKTIYQEKISRIYKPKINKDEDHITIDINQNNTFDDKNIKSEVEEYGFKYEGLEPTTYGDWSHKGRVTDF</sequence>
<comment type="similarity">
    <text evidence="1">Belongs to the SDHAF4 family.</text>
</comment>
<dbReference type="AlphaFoldDB" id="A0A1J4MWU5"/>
<dbReference type="InterPro" id="IPR012875">
    <property type="entry name" value="SDHF4"/>
</dbReference>
<dbReference type="GeneID" id="92365885"/>
<dbReference type="Proteomes" id="UP000186804">
    <property type="component" value="Unassembled WGS sequence"/>
</dbReference>
<dbReference type="VEuPathDB" id="CryptoDB:cand_017000"/>
<dbReference type="Pfam" id="PF07896">
    <property type="entry name" value="DUF1674"/>
    <property type="match status" value="1"/>
</dbReference>
<reference evidence="2 3" key="1">
    <citation type="submission" date="2016-10" db="EMBL/GenBank/DDBJ databases">
        <title>Reductive evolution of mitochondrial metabolism and differential evolution of invasion-related proteins in Cryptosporidium.</title>
        <authorList>
            <person name="Liu S."/>
            <person name="Roellig D.M."/>
            <person name="Guo Y."/>
            <person name="Li N."/>
            <person name="Frace M.A."/>
            <person name="Tang K."/>
            <person name="Zhang L."/>
            <person name="Feng Y."/>
            <person name="Xiao L."/>
        </authorList>
    </citation>
    <scope>NUCLEOTIDE SEQUENCE [LARGE SCALE GENOMIC DNA]</scope>
    <source>
        <strain evidence="2">30847</strain>
    </source>
</reference>
<evidence type="ECO:0000256" key="1">
    <source>
        <dbReference type="ARBA" id="ARBA00005701"/>
    </source>
</evidence>
<proteinExistence type="inferred from homology"/>
<dbReference type="OrthoDB" id="330732at2759"/>
<evidence type="ECO:0000313" key="2">
    <source>
        <dbReference type="EMBL" id="OII77540.1"/>
    </source>
</evidence>
<keyword evidence="3" id="KW-1185">Reference proteome</keyword>
<accession>A0A1J4MWU5</accession>
<organism evidence="2 3">
    <name type="scientific">Cryptosporidium andersoni</name>
    <dbReference type="NCBI Taxonomy" id="117008"/>
    <lineage>
        <taxon>Eukaryota</taxon>
        <taxon>Sar</taxon>
        <taxon>Alveolata</taxon>
        <taxon>Apicomplexa</taxon>
        <taxon>Conoidasida</taxon>
        <taxon>Coccidia</taxon>
        <taxon>Eucoccidiorida</taxon>
        <taxon>Eimeriorina</taxon>
        <taxon>Cryptosporidiidae</taxon>
        <taxon>Cryptosporidium</taxon>
    </lineage>
</organism>